<feature type="compositionally biased region" description="Polar residues" evidence="3">
    <location>
        <begin position="32"/>
        <end position="59"/>
    </location>
</feature>
<feature type="transmembrane region" description="Helical" evidence="4">
    <location>
        <begin position="450"/>
        <end position="471"/>
    </location>
</feature>
<feature type="compositionally biased region" description="Basic and acidic residues" evidence="3">
    <location>
        <begin position="1"/>
        <end position="10"/>
    </location>
</feature>
<feature type="compositionally biased region" description="Basic and acidic residues" evidence="3">
    <location>
        <begin position="65"/>
        <end position="77"/>
    </location>
</feature>
<name>A0ABM8P2R7_9BURK</name>
<feature type="region of interest" description="Disordered" evidence="3">
    <location>
        <begin position="1"/>
        <end position="127"/>
    </location>
</feature>
<feature type="transmembrane region" description="Helical" evidence="4">
    <location>
        <begin position="383"/>
        <end position="408"/>
    </location>
</feature>
<evidence type="ECO:0008006" key="7">
    <source>
        <dbReference type="Google" id="ProtNLM"/>
    </source>
</evidence>
<proteinExistence type="inferred from homology"/>
<dbReference type="PANTHER" id="PTHR30413:SF10">
    <property type="entry name" value="CAPSULE POLYSACCHARIDE EXPORT INNER-MEMBRANE PROTEIN CTRC"/>
    <property type="match status" value="1"/>
</dbReference>
<feature type="transmembrane region" description="Helical" evidence="4">
    <location>
        <begin position="420"/>
        <end position="443"/>
    </location>
</feature>
<feature type="transmembrane region" description="Helical" evidence="4">
    <location>
        <begin position="310"/>
        <end position="331"/>
    </location>
</feature>
<protein>
    <recommendedName>
        <fullName evidence="7">Sugar ABC transporter permease</fullName>
    </recommendedName>
</protein>
<keyword evidence="4" id="KW-0812">Transmembrane</keyword>
<gene>
    <name evidence="5" type="ORF">LMG28140_05530</name>
</gene>
<comment type="caution">
    <text evidence="5">The sequence shown here is derived from an EMBL/GenBank/DDBJ whole genome shotgun (WGS) entry which is preliminary data.</text>
</comment>
<evidence type="ECO:0000256" key="4">
    <source>
        <dbReference type="SAM" id="Phobius"/>
    </source>
</evidence>
<organism evidence="5 6">
    <name type="scientific">Paraburkholderia metrosideri</name>
    <dbReference type="NCBI Taxonomy" id="580937"/>
    <lineage>
        <taxon>Bacteria</taxon>
        <taxon>Pseudomonadati</taxon>
        <taxon>Pseudomonadota</taxon>
        <taxon>Betaproteobacteria</taxon>
        <taxon>Burkholderiales</taxon>
        <taxon>Burkholderiaceae</taxon>
        <taxon>Paraburkholderia</taxon>
    </lineage>
</organism>
<accession>A0ABM8P2R7</accession>
<evidence type="ECO:0000256" key="2">
    <source>
        <dbReference type="ARBA" id="ARBA00022448"/>
    </source>
</evidence>
<evidence type="ECO:0000256" key="1">
    <source>
        <dbReference type="ARBA" id="ARBA00007783"/>
    </source>
</evidence>
<keyword evidence="2" id="KW-0813">Transport</keyword>
<keyword evidence="6" id="KW-1185">Reference proteome</keyword>
<feature type="compositionally biased region" description="Polar residues" evidence="3">
    <location>
        <begin position="99"/>
        <end position="119"/>
    </location>
</feature>
<sequence length="538" mass="59044">MSNDDRIAEWRKRRAAGVKMGAGAVSRPPLDTASSNTARGAAASDSNVAGGNESASLASPATGGNDDRIAKWRERRLAGRKATPVVPAPDANVARNDESPSFSGSVRQNTGGLATSSSGDEAEAQLGQVSPSRAAALLMRMLEVLRAVPRNSVADRRAAYDALEEALNQEEALSDLDSDAADFHRRLYRTTIRLLENDIRANIDVFAPGYAPADLSDQELRLSAAFEMRAQRRKQQEARDARRHASRQDIALDVELAPDEAADLAKLRKRVAMLHATQQQSTESSGRSRLFALLPLLILQLQTMHGESRFALVWALFGPAVLLGLISSLYLLTGTQFILGMDVATFSLLGATTWIMFRQIIFRCSTSYVSARGLLNLQQVNPLMCLLVQASIYLGIYLFVFFILISVGVELNLVTLPDNWLGFVACVFAMATGGTAIGLLFGTIATGWHFFLRLAAVIERFLEVFSGVFFVSEQLPEQYRPFFLWSPFAHGMQLLRSAYFESYKSSDASVSYFLTSLVLLMVVALTCDRLVRNRVQPM</sequence>
<dbReference type="EMBL" id="CAJHCP010000014">
    <property type="protein sequence ID" value="CAD6554773.1"/>
    <property type="molecule type" value="Genomic_DNA"/>
</dbReference>
<reference evidence="5 6" key="1">
    <citation type="submission" date="2020-10" db="EMBL/GenBank/DDBJ databases">
        <authorList>
            <person name="Peeters C."/>
        </authorList>
    </citation>
    <scope>NUCLEOTIDE SEQUENCE [LARGE SCALE GENOMIC DNA]</scope>
    <source>
        <strain evidence="5 6">LMG 28140</strain>
    </source>
</reference>
<feature type="transmembrane region" description="Helical" evidence="4">
    <location>
        <begin position="337"/>
        <end position="357"/>
    </location>
</feature>
<evidence type="ECO:0000313" key="6">
    <source>
        <dbReference type="Proteomes" id="UP000598032"/>
    </source>
</evidence>
<keyword evidence="4" id="KW-1133">Transmembrane helix</keyword>
<keyword evidence="4" id="KW-0472">Membrane</keyword>
<dbReference type="Proteomes" id="UP000598032">
    <property type="component" value="Unassembled WGS sequence"/>
</dbReference>
<feature type="transmembrane region" description="Helical" evidence="4">
    <location>
        <begin position="510"/>
        <end position="531"/>
    </location>
</feature>
<dbReference type="PANTHER" id="PTHR30413">
    <property type="entry name" value="INNER MEMBRANE TRANSPORT PERMEASE"/>
    <property type="match status" value="1"/>
</dbReference>
<evidence type="ECO:0000256" key="3">
    <source>
        <dbReference type="SAM" id="MobiDB-lite"/>
    </source>
</evidence>
<comment type="similarity">
    <text evidence="1">Belongs to the ABC-2 integral membrane protein family.</text>
</comment>
<dbReference type="RefSeq" id="WP_201645444.1">
    <property type="nucleotide sequence ID" value="NZ_CAJHCP010000014.1"/>
</dbReference>
<evidence type="ECO:0000313" key="5">
    <source>
        <dbReference type="EMBL" id="CAD6554773.1"/>
    </source>
</evidence>